<dbReference type="RefSeq" id="WP_211955229.1">
    <property type="nucleotide sequence ID" value="NZ_CAJPVI010000027.1"/>
</dbReference>
<reference evidence="2 3" key="1">
    <citation type="submission" date="2021-03" db="EMBL/GenBank/DDBJ databases">
        <authorList>
            <person name="Peeters C."/>
        </authorList>
    </citation>
    <scope>NUCLEOTIDE SEQUENCE [LARGE SCALE GENOMIC DNA]</scope>
    <source>
        <strain evidence="2 3">LMG 26411</strain>
    </source>
</reference>
<evidence type="ECO:0000313" key="2">
    <source>
        <dbReference type="EMBL" id="CAG2152658.1"/>
    </source>
</evidence>
<dbReference type="EMBL" id="CAJPVI010000027">
    <property type="protein sequence ID" value="CAG2152658.1"/>
    <property type="molecule type" value="Genomic_DNA"/>
</dbReference>
<accession>A0ABM8TLF7</accession>
<evidence type="ECO:0008006" key="4">
    <source>
        <dbReference type="Google" id="ProtNLM"/>
    </source>
</evidence>
<dbReference type="Proteomes" id="UP000672657">
    <property type="component" value="Unassembled WGS sequence"/>
</dbReference>
<proteinExistence type="predicted"/>
<feature type="signal peptide" evidence="1">
    <location>
        <begin position="1"/>
        <end position="21"/>
    </location>
</feature>
<dbReference type="PROSITE" id="PS51257">
    <property type="entry name" value="PROKAR_LIPOPROTEIN"/>
    <property type="match status" value="1"/>
</dbReference>
<organism evidence="2 3">
    <name type="scientific">Cupriavidus numazuensis</name>
    <dbReference type="NCBI Taxonomy" id="221992"/>
    <lineage>
        <taxon>Bacteria</taxon>
        <taxon>Pseudomonadati</taxon>
        <taxon>Pseudomonadota</taxon>
        <taxon>Betaproteobacteria</taxon>
        <taxon>Burkholderiales</taxon>
        <taxon>Burkholderiaceae</taxon>
        <taxon>Cupriavidus</taxon>
    </lineage>
</organism>
<keyword evidence="3" id="KW-1185">Reference proteome</keyword>
<keyword evidence="1" id="KW-0732">Signal</keyword>
<evidence type="ECO:0000256" key="1">
    <source>
        <dbReference type="SAM" id="SignalP"/>
    </source>
</evidence>
<gene>
    <name evidence="2" type="ORF">LMG26411_04230</name>
</gene>
<comment type="caution">
    <text evidence="2">The sequence shown here is derived from an EMBL/GenBank/DDBJ whole genome shotgun (WGS) entry which is preliminary data.</text>
</comment>
<evidence type="ECO:0000313" key="3">
    <source>
        <dbReference type="Proteomes" id="UP000672657"/>
    </source>
</evidence>
<feature type="chain" id="PRO_5045743816" description="Lipoprotein" evidence="1">
    <location>
        <begin position="22"/>
        <end position="150"/>
    </location>
</feature>
<name>A0ABM8TLF7_9BURK</name>
<sequence>MKTTYTLVLAALLATVAGCNTAPPAPQVTPLNATIKLGRVTEKTFLTRIDVATDSGGYGNYGGVGVGAVGGSGGGGGGVGVGFSFDLSRLFNRPPPPQQIDLFQYKVRTIDGTIASVNAPAAPGLEPGACVRLIYVDGSSDARLAPSNEC</sequence>
<protein>
    <recommendedName>
        <fullName evidence="4">Lipoprotein</fullName>
    </recommendedName>
</protein>